<keyword evidence="5 7" id="KW-0472">Membrane</keyword>
<evidence type="ECO:0000313" key="12">
    <source>
        <dbReference type="EMBL" id="PTM44657.1"/>
    </source>
</evidence>
<keyword evidence="4 8" id="KW-0626">Porin</keyword>
<keyword evidence="2 8" id="KW-0813">Transport</keyword>
<comment type="function">
    <text evidence="8">Forms passive diffusion pores that allow small molecular weight hydrophilic materials across the outer membrane.</text>
</comment>
<keyword evidence="6 8" id="KW-0998">Cell outer membrane</keyword>
<name>A0A2T4YML8_9SPHN</name>
<evidence type="ECO:0000259" key="10">
    <source>
        <dbReference type="Pfam" id="PF00593"/>
    </source>
</evidence>
<feature type="domain" description="TonB-dependent receptor plug" evidence="11">
    <location>
        <begin position="91"/>
        <end position="205"/>
    </location>
</feature>
<dbReference type="InterPro" id="IPR012910">
    <property type="entry name" value="Plug_dom"/>
</dbReference>
<dbReference type="GO" id="GO:0006811">
    <property type="term" value="P:monoatomic ion transport"/>
    <property type="evidence" value="ECO:0007669"/>
    <property type="project" value="UniProtKB-KW"/>
</dbReference>
<dbReference type="AlphaFoldDB" id="A0A2T4YML8"/>
<protein>
    <recommendedName>
        <fullName evidence="8">Porin</fullName>
    </recommendedName>
</protein>
<keyword evidence="3 8" id="KW-1134">Transmembrane beta strand</keyword>
<keyword evidence="13" id="KW-1185">Reference proteome</keyword>
<keyword evidence="8" id="KW-0812">Transmembrane</keyword>
<dbReference type="Gene3D" id="2.170.130.10">
    <property type="entry name" value="TonB-dependent receptor, plug domain"/>
    <property type="match status" value="1"/>
</dbReference>
<keyword evidence="8" id="KW-0406">Ion transport</keyword>
<gene>
    <name evidence="12" type="ORF">C8J24_2864</name>
</gene>
<dbReference type="GO" id="GO:0009279">
    <property type="term" value="C:cell outer membrane"/>
    <property type="evidence" value="ECO:0007669"/>
    <property type="project" value="UniProtKB-SubCell"/>
</dbReference>
<keyword evidence="8" id="KW-0732">Signal</keyword>
<keyword evidence="12" id="KW-0675">Receptor</keyword>
<dbReference type="Pfam" id="PF07715">
    <property type="entry name" value="Plug"/>
    <property type="match status" value="1"/>
</dbReference>
<comment type="caution">
    <text evidence="12">The sequence shown here is derived from an EMBL/GenBank/DDBJ whole genome shotgun (WGS) entry which is preliminary data.</text>
</comment>
<feature type="region of interest" description="Disordered" evidence="9">
    <location>
        <begin position="34"/>
        <end position="72"/>
    </location>
</feature>
<dbReference type="InterPro" id="IPR037066">
    <property type="entry name" value="Plug_dom_sf"/>
</dbReference>
<evidence type="ECO:0000256" key="1">
    <source>
        <dbReference type="ARBA" id="ARBA00009521"/>
    </source>
</evidence>
<dbReference type="PANTHER" id="PTHR40980">
    <property type="entry name" value="PLUG DOMAIN-CONTAINING PROTEIN"/>
    <property type="match status" value="1"/>
</dbReference>
<feature type="signal peptide" evidence="8">
    <location>
        <begin position="1"/>
        <end position="31"/>
    </location>
</feature>
<dbReference type="EMBL" id="PZZN01000003">
    <property type="protein sequence ID" value="PTM44657.1"/>
    <property type="molecule type" value="Genomic_DNA"/>
</dbReference>
<dbReference type="InterPro" id="IPR003684">
    <property type="entry name" value="Porin_alphabac"/>
</dbReference>
<comment type="subcellular location">
    <subcellularLocation>
        <location evidence="8">Cell outer membrane</location>
        <topology evidence="8">Multi-pass membrane protein</topology>
    </subcellularLocation>
</comment>
<dbReference type="SUPFAM" id="SSF56935">
    <property type="entry name" value="Porins"/>
    <property type="match status" value="1"/>
</dbReference>
<sequence length="1068" mass="114007">MRGSSILNALVRSSSIATVAVCLLNPAQTFAQMAPGTETGSPATAAQPALPATSTAQDAGQTASQDPQSAPGDEIVITGIRASLGRAIDIKRNSAGVVDAISAEDIGKFPDTNLAESLQRVTGVSISRANGEGSQVAVRGFSGGFNLVTLNGRQLPATSIDTSTGNAFATGTGRSFDFQNLASEGVATLEVYKTGRANIPSGGIGAAINVVTRRPLSSSESGLSGSIGAKGLYDSSVEKAEGDLSKITPELSGLINYKNPNETFGVNVFGSYQLRESASVQSNPNYWNIVPLADFLNTAGAYIRPTTVITNRPTTEYVQIPNDSRYQFSENRRERLNGQANIQFKPSDRFEISIDGMYARNKLSEERSEQTNWFQRPFTEVTFDDNKQMQSAVILAESIQADKGYEQQRFATKTELYSVGGNVKWDFTDNLRLTLDANHAKSKTNPDNANGTSATTISIGAPVRSSHKVDFTTGFPQQSETINDCTATNGGRGGNCNNTLDIADLGSQVARKITSTQEARINQFGGDVAWDLGGGSKFNVGGNYIDANMRSTTVNTIQTLGDWGITDTGRVAELAGDLVDTFCLTCKFDKYDPKSTGSSLVAFRANAVDLLNVFEPYYAGRGNAVSPSPSSDDTVGEKTWAAYGQITWAGELGGRRANALIGARYEKTRVKSIGIQSVPSGIRWSQDNDFAVDGGPPSGAVTVKASYDNLLPSLDFNIEPIDNVMARASFSRTLARPDYGNLFASVSAGAPNRPTALGAAPAGATRQDPALLPLVSDNFDVSLEWYYKPTSFVSVGFFNKDVRNFIGNQVTSGNLFGLRDPGSGAAGSRSGTALAYLQANGLPLSDINLFSYTALLTQNNGNQAAASAAFQNNIDPATGGLRTQFVVDLANAVDIVADPNDPLFEFAISGPVNNREGNIHGFEVAWTNFFGQTGFGFAVSYTKVNGDVNVDPYADPNVNIFALTGLGDSANLTGIYDKNGLSARVSYNWRDKYLSGTNQGGNRNPLFTAAFGTLDASISYDIAQSFSISLEAVNLTSEPFRQYARTETNLVYVQELKPRFYLGARYRF</sequence>
<dbReference type="Proteomes" id="UP000240996">
    <property type="component" value="Unassembled WGS sequence"/>
</dbReference>
<evidence type="ECO:0000256" key="2">
    <source>
        <dbReference type="ARBA" id="ARBA00022448"/>
    </source>
</evidence>
<accession>A0A2T4YML8</accession>
<feature type="chain" id="PRO_5041017644" description="Porin" evidence="8">
    <location>
        <begin position="32"/>
        <end position="1068"/>
    </location>
</feature>
<evidence type="ECO:0000256" key="8">
    <source>
        <dbReference type="RuleBase" id="RU364005"/>
    </source>
</evidence>
<organism evidence="12 13">
    <name type="scientific">Sphingomonas aerolata</name>
    <dbReference type="NCBI Taxonomy" id="185951"/>
    <lineage>
        <taxon>Bacteria</taxon>
        <taxon>Pseudomonadati</taxon>
        <taxon>Pseudomonadota</taxon>
        <taxon>Alphaproteobacteria</taxon>
        <taxon>Sphingomonadales</taxon>
        <taxon>Sphingomonadaceae</taxon>
        <taxon>Sphingomonas</taxon>
    </lineage>
</organism>
<evidence type="ECO:0000259" key="11">
    <source>
        <dbReference type="Pfam" id="PF07715"/>
    </source>
</evidence>
<evidence type="ECO:0000256" key="6">
    <source>
        <dbReference type="ARBA" id="ARBA00023237"/>
    </source>
</evidence>
<dbReference type="GO" id="GO:0015288">
    <property type="term" value="F:porin activity"/>
    <property type="evidence" value="ECO:0007669"/>
    <property type="project" value="UniProtKB-KW"/>
</dbReference>
<evidence type="ECO:0000256" key="9">
    <source>
        <dbReference type="SAM" id="MobiDB-lite"/>
    </source>
</evidence>
<dbReference type="PANTHER" id="PTHR40980:SF3">
    <property type="entry name" value="TONB-DEPENDENT RECEPTOR-LIKE BETA-BARREL DOMAIN-CONTAINING PROTEIN"/>
    <property type="match status" value="1"/>
</dbReference>
<comment type="similarity">
    <text evidence="1 8">Belongs to the alphaproteobacteria porin family.</text>
</comment>
<dbReference type="Gene3D" id="2.40.170.20">
    <property type="entry name" value="TonB-dependent receptor, beta-barrel domain"/>
    <property type="match status" value="1"/>
</dbReference>
<dbReference type="GO" id="GO:0046930">
    <property type="term" value="C:pore complex"/>
    <property type="evidence" value="ECO:0007669"/>
    <property type="project" value="UniProtKB-KW"/>
</dbReference>
<keyword evidence="7" id="KW-0798">TonB box</keyword>
<dbReference type="InterPro" id="IPR036942">
    <property type="entry name" value="Beta-barrel_TonB_sf"/>
</dbReference>
<proteinExistence type="inferred from homology"/>
<evidence type="ECO:0000256" key="3">
    <source>
        <dbReference type="ARBA" id="ARBA00022452"/>
    </source>
</evidence>
<comment type="similarity">
    <text evidence="7">Belongs to the TonB-dependent receptor family.</text>
</comment>
<evidence type="ECO:0000256" key="5">
    <source>
        <dbReference type="ARBA" id="ARBA00023136"/>
    </source>
</evidence>
<feature type="compositionally biased region" description="Polar residues" evidence="9">
    <location>
        <begin position="58"/>
        <end position="68"/>
    </location>
</feature>
<comment type="domain">
    <text evidence="8">Consists of 16-stranded beta-barrel sheets, with large surface-exposed loops, that form a transmembrane pore at the center of each barrel. The pore is partially ocluded by a peptide loop that folds into the pore lumen.</text>
</comment>
<dbReference type="InterPro" id="IPR010104">
    <property type="entry name" value="TonB_rcpt_bac"/>
</dbReference>
<dbReference type="Pfam" id="PF00593">
    <property type="entry name" value="TonB_dep_Rec_b-barrel"/>
    <property type="match status" value="1"/>
</dbReference>
<dbReference type="InterPro" id="IPR000531">
    <property type="entry name" value="Beta-barrel_TonB"/>
</dbReference>
<evidence type="ECO:0000256" key="4">
    <source>
        <dbReference type="ARBA" id="ARBA00023114"/>
    </source>
</evidence>
<reference evidence="12 13" key="1">
    <citation type="submission" date="2018-04" db="EMBL/GenBank/DDBJ databases">
        <title>Genomic Encyclopedia of Type Strains, Phase III (KMG-III): the genomes of soil and plant-associated and newly described type strains.</title>
        <authorList>
            <person name="Whitman W."/>
        </authorList>
    </citation>
    <scope>NUCLEOTIDE SEQUENCE [LARGE SCALE GENOMIC DNA]</scope>
    <source>
        <strain evidence="12 13">NW12</strain>
    </source>
</reference>
<feature type="compositionally biased region" description="Low complexity" evidence="9">
    <location>
        <begin position="41"/>
        <end position="57"/>
    </location>
</feature>
<evidence type="ECO:0000256" key="7">
    <source>
        <dbReference type="RuleBase" id="RU003357"/>
    </source>
</evidence>
<feature type="domain" description="TonB-dependent receptor-like beta-barrel" evidence="10">
    <location>
        <begin position="514"/>
        <end position="1035"/>
    </location>
</feature>
<dbReference type="NCBIfam" id="TIGR01782">
    <property type="entry name" value="TonB-Xanth-Caul"/>
    <property type="match status" value="1"/>
</dbReference>
<evidence type="ECO:0000313" key="13">
    <source>
        <dbReference type="Proteomes" id="UP000240996"/>
    </source>
</evidence>
<dbReference type="Pfam" id="PF02530">
    <property type="entry name" value="Porin_2"/>
    <property type="match status" value="1"/>
</dbReference>